<dbReference type="NCBIfam" id="NF006045">
    <property type="entry name" value="PRK08190.1"/>
    <property type="match status" value="1"/>
</dbReference>
<dbReference type="GO" id="GO:0050182">
    <property type="term" value="F:phosphate butyryltransferase activity"/>
    <property type="evidence" value="ECO:0007669"/>
    <property type="project" value="UniProtKB-EC"/>
</dbReference>
<keyword evidence="3 5" id="KW-0012">Acyltransferase</keyword>
<dbReference type="Gene3D" id="3.40.718.10">
    <property type="entry name" value="Isopropylmalate Dehydrogenase"/>
    <property type="match status" value="1"/>
</dbReference>
<dbReference type="AlphaFoldDB" id="A0A2W0HCH5"/>
<dbReference type="PANTHER" id="PTHR43356:SF2">
    <property type="entry name" value="PHOSPHATE ACETYLTRANSFERASE"/>
    <property type="match status" value="1"/>
</dbReference>
<accession>A0A2W0HCH5</accession>
<dbReference type="PIRSF" id="PIRSF000428">
    <property type="entry name" value="P_Ac_trans"/>
    <property type="match status" value="1"/>
</dbReference>
<keyword evidence="6" id="KW-1185">Reference proteome</keyword>
<gene>
    <name evidence="5" type="ORF">CR205_08240</name>
</gene>
<sequence length="307" mass="31806">MKGGIVLNLDQLTERVKNTSGREKTFAVAHATDKGLFEAARRAMDEGIGKFVFVGPTEVMAGLAEEAGLKHDGGLWELKEAADEKQSAAAAVSLVKAKEADVLMKGMTSTSVLLKAVLNKEHGLRSGSVLSHVAAFDLPGRDSLLLLTDAAMNIAPDLKEKTAITVNAVETAKKIGFTNPKVAVIAAVETVNPAMEATLHAAALTQMNRRGQIPGCIIDGPLAFDLAVSKEAAEQKGIHSEVAGEADILVVPAIETGNALYKSLTIFGKGKVGGLITGAGAPIVLTSRADSAESKLFSITIAAGAAE</sequence>
<dbReference type="OrthoDB" id="9774179at2"/>
<dbReference type="EMBL" id="PDOF01000001">
    <property type="protein sequence ID" value="PYZ98561.1"/>
    <property type="molecule type" value="Genomic_DNA"/>
</dbReference>
<protein>
    <submittedName>
        <fullName evidence="5">Phosphate butyryltransferase</fullName>
        <ecNumber evidence="5">2.3.1.19</ecNumber>
    </submittedName>
</protein>
<dbReference type="InterPro" id="IPR012147">
    <property type="entry name" value="P_Ac_Bu_trans"/>
</dbReference>
<evidence type="ECO:0000313" key="6">
    <source>
        <dbReference type="Proteomes" id="UP000248066"/>
    </source>
</evidence>
<evidence type="ECO:0000256" key="3">
    <source>
        <dbReference type="ARBA" id="ARBA00023315"/>
    </source>
</evidence>
<proteinExistence type="inferred from homology"/>
<reference evidence="5 6" key="1">
    <citation type="submission" date="2017-10" db="EMBL/GenBank/DDBJ databases">
        <title>Bacillus sp. nov., a halophilic bacterium isolated from a Yangshapao Lake.</title>
        <authorList>
            <person name="Wang H."/>
        </authorList>
    </citation>
    <scope>NUCLEOTIDE SEQUENCE [LARGE SCALE GENOMIC DNA]</scope>
    <source>
        <strain evidence="5 6">YSP-3</strain>
    </source>
</reference>
<dbReference type="InterPro" id="IPR050500">
    <property type="entry name" value="Phos_Acetyltrans/Butyryltrans"/>
</dbReference>
<evidence type="ECO:0000313" key="5">
    <source>
        <dbReference type="EMBL" id="PYZ98561.1"/>
    </source>
</evidence>
<evidence type="ECO:0000259" key="4">
    <source>
        <dbReference type="Pfam" id="PF01515"/>
    </source>
</evidence>
<dbReference type="Pfam" id="PF01515">
    <property type="entry name" value="PTA_PTB"/>
    <property type="match status" value="1"/>
</dbReference>
<organism evidence="5 6">
    <name type="scientific">Alteribacter lacisalsi</name>
    <dbReference type="NCBI Taxonomy" id="2045244"/>
    <lineage>
        <taxon>Bacteria</taxon>
        <taxon>Bacillati</taxon>
        <taxon>Bacillota</taxon>
        <taxon>Bacilli</taxon>
        <taxon>Bacillales</taxon>
        <taxon>Bacillaceae</taxon>
        <taxon>Alteribacter</taxon>
    </lineage>
</organism>
<dbReference type="Proteomes" id="UP000248066">
    <property type="component" value="Unassembled WGS sequence"/>
</dbReference>
<name>A0A2W0HCH5_9BACI</name>
<evidence type="ECO:0000256" key="2">
    <source>
        <dbReference type="ARBA" id="ARBA00022679"/>
    </source>
</evidence>
<comment type="similarity">
    <text evidence="1">Belongs to the phosphate acetyltransferase and butyryltransferase family.</text>
</comment>
<dbReference type="PANTHER" id="PTHR43356">
    <property type="entry name" value="PHOSPHATE ACETYLTRANSFERASE"/>
    <property type="match status" value="1"/>
</dbReference>
<keyword evidence="2 5" id="KW-0808">Transferase</keyword>
<comment type="caution">
    <text evidence="5">The sequence shown here is derived from an EMBL/GenBank/DDBJ whole genome shotgun (WGS) entry which is preliminary data.</text>
</comment>
<feature type="domain" description="Phosphate acetyl/butaryl transferase" evidence="4">
    <location>
        <begin position="86"/>
        <end position="303"/>
    </location>
</feature>
<dbReference type="InterPro" id="IPR002505">
    <property type="entry name" value="PTA_PTB"/>
</dbReference>
<dbReference type="SUPFAM" id="SSF53659">
    <property type="entry name" value="Isocitrate/Isopropylmalate dehydrogenase-like"/>
    <property type="match status" value="1"/>
</dbReference>
<evidence type="ECO:0000256" key="1">
    <source>
        <dbReference type="ARBA" id="ARBA00005656"/>
    </source>
</evidence>
<dbReference type="EC" id="2.3.1.19" evidence="5"/>